<proteinExistence type="predicted"/>
<dbReference type="Proteomes" id="UP000008206">
    <property type="component" value="Chromosome"/>
</dbReference>
<dbReference type="HOGENOM" id="CLU_1538323_0_0_3"/>
<name>E0U5K5_GLOV7</name>
<dbReference type="STRING" id="497965.Cyan7822_2753"/>
<accession>E0U5K5</accession>
<protein>
    <submittedName>
        <fullName evidence="1">Uncharacterized protein</fullName>
    </submittedName>
</protein>
<dbReference type="KEGG" id="cyj:Cyan7822_2753"/>
<gene>
    <name evidence="1" type="ordered locus">Cyan7822_2753</name>
</gene>
<evidence type="ECO:0000313" key="2">
    <source>
        <dbReference type="Proteomes" id="UP000008206"/>
    </source>
</evidence>
<dbReference type="OrthoDB" id="484423at2"/>
<keyword evidence="2" id="KW-1185">Reference proteome</keyword>
<sequence>MKLQPRSLFSIGLTLLLTGTFFIANVLNLWSQQPAFAQELVSSCPLSQDIAITFLNAECQAIQLTEPKVYYRYYNNDGSYKYGRYLTTDRYGTNTDVITKLALNQNWGNKARMMETVTVPAGTIIYQGIVGPQDPPLCYPGGGQQTFITDSKDPNIQWSEGMPMIVNEFQCP</sequence>
<organism evidence="1 2">
    <name type="scientific">Gloeothece verrucosa (strain PCC 7822)</name>
    <name type="common">Cyanothece sp. (strain PCC 7822)</name>
    <dbReference type="NCBI Taxonomy" id="497965"/>
    <lineage>
        <taxon>Bacteria</taxon>
        <taxon>Bacillati</taxon>
        <taxon>Cyanobacteriota</taxon>
        <taxon>Cyanophyceae</taxon>
        <taxon>Oscillatoriophycideae</taxon>
        <taxon>Chroococcales</taxon>
        <taxon>Aphanothecaceae</taxon>
        <taxon>Gloeothece</taxon>
        <taxon>Gloeothece verrucosa</taxon>
    </lineage>
</organism>
<dbReference type="RefSeq" id="WP_013322823.1">
    <property type="nucleotide sequence ID" value="NC_014501.1"/>
</dbReference>
<evidence type="ECO:0000313" key="1">
    <source>
        <dbReference type="EMBL" id="ADN14718.1"/>
    </source>
</evidence>
<reference evidence="2" key="1">
    <citation type="journal article" date="2011" name="MBio">
        <title>Novel metabolic attributes of the genus Cyanothece, comprising a group of unicellular nitrogen-fixing Cyanobacteria.</title>
        <authorList>
            <person name="Bandyopadhyay A."/>
            <person name="Elvitigala T."/>
            <person name="Welsh E."/>
            <person name="Stockel J."/>
            <person name="Liberton M."/>
            <person name="Min H."/>
            <person name="Sherman L.A."/>
            <person name="Pakrasi H.B."/>
        </authorList>
    </citation>
    <scope>NUCLEOTIDE SEQUENCE [LARGE SCALE GENOMIC DNA]</scope>
    <source>
        <strain evidence="2">PCC 7822</strain>
    </source>
</reference>
<dbReference type="AlphaFoldDB" id="E0U5K5"/>
<dbReference type="eggNOG" id="ENOG5032RB9">
    <property type="taxonomic scope" value="Bacteria"/>
</dbReference>
<dbReference type="EMBL" id="CP002198">
    <property type="protein sequence ID" value="ADN14718.1"/>
    <property type="molecule type" value="Genomic_DNA"/>
</dbReference>